<evidence type="ECO:0000313" key="2">
    <source>
        <dbReference type="Proteomes" id="UP000800039"/>
    </source>
</evidence>
<dbReference type="AlphaFoldDB" id="A0A9P4GP37"/>
<protein>
    <submittedName>
        <fullName evidence="1">Uncharacterized protein</fullName>
    </submittedName>
</protein>
<dbReference type="GeneID" id="63850358"/>
<keyword evidence="2" id="KW-1185">Reference proteome</keyword>
<comment type="caution">
    <text evidence="1">The sequence shown here is derived from an EMBL/GenBank/DDBJ whole genome shotgun (WGS) entry which is preliminary data.</text>
</comment>
<gene>
    <name evidence="1" type="ORF">K460DRAFT_365040</name>
</gene>
<dbReference type="Proteomes" id="UP000800039">
    <property type="component" value="Unassembled WGS sequence"/>
</dbReference>
<reference evidence="1" key="1">
    <citation type="submission" date="2020-01" db="EMBL/GenBank/DDBJ databases">
        <authorList>
            <consortium name="DOE Joint Genome Institute"/>
            <person name="Haridas S."/>
            <person name="Albert R."/>
            <person name="Binder M."/>
            <person name="Bloem J."/>
            <person name="Labutti K."/>
            <person name="Salamov A."/>
            <person name="Andreopoulos B."/>
            <person name="Baker S.E."/>
            <person name="Barry K."/>
            <person name="Bills G."/>
            <person name="Bluhm B.H."/>
            <person name="Cannon C."/>
            <person name="Castanera R."/>
            <person name="Culley D.E."/>
            <person name="Daum C."/>
            <person name="Ezra D."/>
            <person name="Gonzalez J.B."/>
            <person name="Henrissat B."/>
            <person name="Kuo A."/>
            <person name="Liang C."/>
            <person name="Lipzen A."/>
            <person name="Lutzoni F."/>
            <person name="Magnuson J."/>
            <person name="Mondo S."/>
            <person name="Nolan M."/>
            <person name="Ohm R."/>
            <person name="Pangilinan J."/>
            <person name="Park H.-J."/>
            <person name="Ramirez L."/>
            <person name="Alfaro M."/>
            <person name="Sun H."/>
            <person name="Tritt A."/>
            <person name="Yoshinaga Y."/>
            <person name="Zwiers L.-H."/>
            <person name="Turgeon B.G."/>
            <person name="Goodwin S.B."/>
            <person name="Spatafora J.W."/>
            <person name="Crous P.W."/>
            <person name="Grigoriev I.V."/>
        </authorList>
    </citation>
    <scope>NUCLEOTIDE SEQUENCE</scope>
    <source>
        <strain evidence="1">CBS 394.84</strain>
    </source>
</reference>
<accession>A0A9P4GP37</accession>
<proteinExistence type="predicted"/>
<organism evidence="1 2">
    <name type="scientific">Cucurbitaria berberidis CBS 394.84</name>
    <dbReference type="NCBI Taxonomy" id="1168544"/>
    <lineage>
        <taxon>Eukaryota</taxon>
        <taxon>Fungi</taxon>
        <taxon>Dikarya</taxon>
        <taxon>Ascomycota</taxon>
        <taxon>Pezizomycotina</taxon>
        <taxon>Dothideomycetes</taxon>
        <taxon>Pleosporomycetidae</taxon>
        <taxon>Pleosporales</taxon>
        <taxon>Pleosporineae</taxon>
        <taxon>Cucurbitariaceae</taxon>
        <taxon>Cucurbitaria</taxon>
    </lineage>
</organism>
<sequence length="92" mass="9803">MTATGTPFSPCCATLGAGSGTSAYSGFLNITHRVGRHELYKNRWVQVAIGLGGNRLSLVSSLLVPMGMFPAAAERAPTSLLHRRGWFPLVES</sequence>
<evidence type="ECO:0000313" key="1">
    <source>
        <dbReference type="EMBL" id="KAF1849135.1"/>
    </source>
</evidence>
<name>A0A9P4GP37_9PLEO</name>
<dbReference type="RefSeq" id="XP_040791698.1">
    <property type="nucleotide sequence ID" value="XM_040933107.1"/>
</dbReference>
<dbReference type="EMBL" id="ML976615">
    <property type="protein sequence ID" value="KAF1849135.1"/>
    <property type="molecule type" value="Genomic_DNA"/>
</dbReference>